<feature type="compositionally biased region" description="Basic and acidic residues" evidence="1">
    <location>
        <begin position="67"/>
        <end position="80"/>
    </location>
</feature>
<dbReference type="AlphaFoldDB" id="A0A9P4R4R8"/>
<evidence type="ECO:0000256" key="1">
    <source>
        <dbReference type="SAM" id="MobiDB-lite"/>
    </source>
</evidence>
<accession>A0A9P4R4R8</accession>
<dbReference type="Proteomes" id="UP000799444">
    <property type="component" value="Unassembled WGS sequence"/>
</dbReference>
<evidence type="ECO:0000256" key="2">
    <source>
        <dbReference type="SAM" id="SignalP"/>
    </source>
</evidence>
<feature type="signal peptide" evidence="2">
    <location>
        <begin position="1"/>
        <end position="19"/>
    </location>
</feature>
<protein>
    <submittedName>
        <fullName evidence="3">Uncharacterized protein</fullName>
    </submittedName>
</protein>
<keyword evidence="4" id="KW-1185">Reference proteome</keyword>
<evidence type="ECO:0000313" key="4">
    <source>
        <dbReference type="Proteomes" id="UP000799444"/>
    </source>
</evidence>
<feature type="chain" id="PRO_5040205852" evidence="2">
    <location>
        <begin position="20"/>
        <end position="102"/>
    </location>
</feature>
<dbReference type="EMBL" id="ML996122">
    <property type="protein sequence ID" value="KAF2736777.1"/>
    <property type="molecule type" value="Genomic_DNA"/>
</dbReference>
<sequence>MSFANLLFCPCIVVEFVLTCFKWNKKNREIDKREKMMEEANDPSVPLPEGMVKHDKDFTGDAATGIKRGEGGGEGAWDKVKAAEVQKKEKKEDAIKGSMLDV</sequence>
<evidence type="ECO:0000313" key="3">
    <source>
        <dbReference type="EMBL" id="KAF2736777.1"/>
    </source>
</evidence>
<organism evidence="3 4">
    <name type="scientific">Polyplosphaeria fusca</name>
    <dbReference type="NCBI Taxonomy" id="682080"/>
    <lineage>
        <taxon>Eukaryota</taxon>
        <taxon>Fungi</taxon>
        <taxon>Dikarya</taxon>
        <taxon>Ascomycota</taxon>
        <taxon>Pezizomycotina</taxon>
        <taxon>Dothideomycetes</taxon>
        <taxon>Pleosporomycetidae</taxon>
        <taxon>Pleosporales</taxon>
        <taxon>Tetraplosphaeriaceae</taxon>
        <taxon>Polyplosphaeria</taxon>
    </lineage>
</organism>
<feature type="region of interest" description="Disordered" evidence="1">
    <location>
        <begin position="35"/>
        <end position="54"/>
    </location>
</feature>
<keyword evidence="2" id="KW-0732">Signal</keyword>
<gene>
    <name evidence="3" type="ORF">EJ04DRAFT_510882</name>
</gene>
<proteinExistence type="predicted"/>
<reference evidence="3" key="1">
    <citation type="journal article" date="2020" name="Stud. Mycol.">
        <title>101 Dothideomycetes genomes: a test case for predicting lifestyles and emergence of pathogens.</title>
        <authorList>
            <person name="Haridas S."/>
            <person name="Albert R."/>
            <person name="Binder M."/>
            <person name="Bloem J."/>
            <person name="Labutti K."/>
            <person name="Salamov A."/>
            <person name="Andreopoulos B."/>
            <person name="Baker S."/>
            <person name="Barry K."/>
            <person name="Bills G."/>
            <person name="Bluhm B."/>
            <person name="Cannon C."/>
            <person name="Castanera R."/>
            <person name="Culley D."/>
            <person name="Daum C."/>
            <person name="Ezra D."/>
            <person name="Gonzalez J."/>
            <person name="Henrissat B."/>
            <person name="Kuo A."/>
            <person name="Liang C."/>
            <person name="Lipzen A."/>
            <person name="Lutzoni F."/>
            <person name="Magnuson J."/>
            <person name="Mondo S."/>
            <person name="Nolan M."/>
            <person name="Ohm R."/>
            <person name="Pangilinan J."/>
            <person name="Park H.-J."/>
            <person name="Ramirez L."/>
            <person name="Alfaro M."/>
            <person name="Sun H."/>
            <person name="Tritt A."/>
            <person name="Yoshinaga Y."/>
            <person name="Zwiers L.-H."/>
            <person name="Turgeon B."/>
            <person name="Goodwin S."/>
            <person name="Spatafora J."/>
            <person name="Crous P."/>
            <person name="Grigoriev I."/>
        </authorList>
    </citation>
    <scope>NUCLEOTIDE SEQUENCE</scope>
    <source>
        <strain evidence="3">CBS 125425</strain>
    </source>
</reference>
<name>A0A9P4R4R8_9PLEO</name>
<dbReference type="OrthoDB" id="10558915at2759"/>
<feature type="region of interest" description="Disordered" evidence="1">
    <location>
        <begin position="59"/>
        <end position="80"/>
    </location>
</feature>
<comment type="caution">
    <text evidence="3">The sequence shown here is derived from an EMBL/GenBank/DDBJ whole genome shotgun (WGS) entry which is preliminary data.</text>
</comment>